<keyword evidence="7" id="KW-1185">Reference proteome</keyword>
<keyword evidence="4 6" id="KW-0067">ATP-binding</keyword>
<dbReference type="SUPFAM" id="SSF52540">
    <property type="entry name" value="P-loop containing nucleoside triphosphate hydrolases"/>
    <property type="match status" value="1"/>
</dbReference>
<dbReference type="InterPro" id="IPR017871">
    <property type="entry name" value="ABC_transporter-like_CS"/>
</dbReference>
<evidence type="ECO:0000259" key="5">
    <source>
        <dbReference type="PROSITE" id="PS50893"/>
    </source>
</evidence>
<dbReference type="Gene3D" id="3.40.50.300">
    <property type="entry name" value="P-loop containing nucleotide triphosphate hydrolases"/>
    <property type="match status" value="1"/>
</dbReference>
<accession>A0ABU0WTV2</accession>
<keyword evidence="3" id="KW-0547">Nucleotide-binding</keyword>
<reference evidence="6 7" key="1">
    <citation type="submission" date="2017-06" db="EMBL/GenBank/DDBJ databases">
        <title>Cultured bacterium strain Saccharothrix yanglingensis Hhs.015.</title>
        <authorList>
            <person name="Xia Y."/>
        </authorList>
    </citation>
    <scope>NUCLEOTIDE SEQUENCE [LARGE SCALE GENOMIC DNA]</scope>
    <source>
        <strain evidence="6 7">Hhs.015</strain>
    </source>
</reference>
<name>A0ABU0WTV2_9PSEU</name>
<evidence type="ECO:0000256" key="3">
    <source>
        <dbReference type="ARBA" id="ARBA00022741"/>
    </source>
</evidence>
<comment type="caution">
    <text evidence="6">The sequence shown here is derived from an EMBL/GenBank/DDBJ whole genome shotgun (WGS) entry which is preliminary data.</text>
</comment>
<dbReference type="InterPro" id="IPR027417">
    <property type="entry name" value="P-loop_NTPase"/>
</dbReference>
<dbReference type="PROSITE" id="PS00211">
    <property type="entry name" value="ABC_TRANSPORTER_1"/>
    <property type="match status" value="1"/>
</dbReference>
<evidence type="ECO:0000256" key="4">
    <source>
        <dbReference type="ARBA" id="ARBA00022840"/>
    </source>
</evidence>
<comment type="similarity">
    <text evidence="1">Belongs to the ABC transporter superfamily.</text>
</comment>
<dbReference type="Pfam" id="PF00005">
    <property type="entry name" value="ABC_tran"/>
    <property type="match status" value="1"/>
</dbReference>
<dbReference type="EMBL" id="NSDM01000001">
    <property type="protein sequence ID" value="MDQ2583265.1"/>
    <property type="molecule type" value="Genomic_DNA"/>
</dbReference>
<dbReference type="Pfam" id="PF08352">
    <property type="entry name" value="oligo_HPY"/>
    <property type="match status" value="1"/>
</dbReference>
<dbReference type="GO" id="GO:0005524">
    <property type="term" value="F:ATP binding"/>
    <property type="evidence" value="ECO:0007669"/>
    <property type="project" value="UniProtKB-KW"/>
</dbReference>
<evidence type="ECO:0000313" key="7">
    <source>
        <dbReference type="Proteomes" id="UP001225605"/>
    </source>
</evidence>
<dbReference type="PANTHER" id="PTHR43776:SF7">
    <property type="entry name" value="D,D-DIPEPTIDE TRANSPORT ATP-BINDING PROTEIN DDPF-RELATED"/>
    <property type="match status" value="1"/>
</dbReference>
<feature type="domain" description="ABC transporter" evidence="5">
    <location>
        <begin position="12"/>
        <end position="253"/>
    </location>
</feature>
<dbReference type="RefSeq" id="WP_306744548.1">
    <property type="nucleotide sequence ID" value="NZ_NSDM01000001.1"/>
</dbReference>
<dbReference type="InterPro" id="IPR050319">
    <property type="entry name" value="ABC_transp_ATP-bind"/>
</dbReference>
<evidence type="ECO:0000313" key="6">
    <source>
        <dbReference type="EMBL" id="MDQ2583265.1"/>
    </source>
</evidence>
<dbReference type="InterPro" id="IPR003593">
    <property type="entry name" value="AAA+_ATPase"/>
</dbReference>
<evidence type="ECO:0000256" key="2">
    <source>
        <dbReference type="ARBA" id="ARBA00022448"/>
    </source>
</evidence>
<protein>
    <submittedName>
        <fullName evidence="6">Dipeptide/oligopeptide/nickel ABC transporter ATP-binding protein</fullName>
    </submittedName>
</protein>
<dbReference type="CDD" id="cd03257">
    <property type="entry name" value="ABC_NikE_OppD_transporters"/>
    <property type="match status" value="1"/>
</dbReference>
<organism evidence="6 7">
    <name type="scientific">Saccharothrix yanglingensis</name>
    <dbReference type="NCBI Taxonomy" id="659496"/>
    <lineage>
        <taxon>Bacteria</taxon>
        <taxon>Bacillati</taxon>
        <taxon>Actinomycetota</taxon>
        <taxon>Actinomycetes</taxon>
        <taxon>Pseudonocardiales</taxon>
        <taxon>Pseudonocardiaceae</taxon>
        <taxon>Saccharothrix</taxon>
    </lineage>
</organism>
<dbReference type="InterPro" id="IPR003439">
    <property type="entry name" value="ABC_transporter-like_ATP-bd"/>
</dbReference>
<dbReference type="PROSITE" id="PS50893">
    <property type="entry name" value="ABC_TRANSPORTER_2"/>
    <property type="match status" value="1"/>
</dbReference>
<dbReference type="SMART" id="SM00382">
    <property type="entry name" value="AAA"/>
    <property type="match status" value="1"/>
</dbReference>
<evidence type="ECO:0000256" key="1">
    <source>
        <dbReference type="ARBA" id="ARBA00005417"/>
    </source>
</evidence>
<dbReference type="PANTHER" id="PTHR43776">
    <property type="entry name" value="TRANSPORT ATP-BINDING PROTEIN"/>
    <property type="match status" value="1"/>
</dbReference>
<dbReference type="Proteomes" id="UP001225605">
    <property type="component" value="Unassembled WGS sequence"/>
</dbReference>
<keyword evidence="2" id="KW-0813">Transport</keyword>
<proteinExistence type="inferred from homology"/>
<sequence length="363" mass="39860">MSVEGVKVHFPIKRGVVLDRTVGHVYAVDGVDLEVRRGETYGLVGESGCGKSTLGRAVLRLTEPTAGRVVFDGTDLSGLKGEELRRMRRRMQMVFQDPMSSLDPRQSVESILVEGLRAHDLDKGKETTGKRLRELLSSVGLPSTSLRKYPHEFSGGQRQRIGIARALTVEPDLIIADEPVSALDVSVQAQVVNLLEELQDQLGLTYLVIAHDLAVVRHISDRVGVMYLGGLVEEATSDDLYTEPLHPYTKALLSAIPVPDPVLEDRRERILLTGDLPSPANPPTGCRFHTRCPWKQATKCDTERPALREVLPGHKVACHWAEDIRAGRIRPHEVEAVLVEEDDGISPDIPLVGPASVTEALNP</sequence>
<gene>
    <name evidence="6" type="ORF">CKY47_04565</name>
</gene>
<dbReference type="InterPro" id="IPR013563">
    <property type="entry name" value="Oligopep_ABC_C"/>
</dbReference>
<dbReference type="NCBIfam" id="TIGR01727">
    <property type="entry name" value="oligo_HPY"/>
    <property type="match status" value="1"/>
</dbReference>